<feature type="signal peptide" evidence="2">
    <location>
        <begin position="1"/>
        <end position="19"/>
    </location>
</feature>
<evidence type="ECO:0000313" key="5">
    <source>
        <dbReference type="Proteomes" id="UP001497497"/>
    </source>
</evidence>
<sequence length="228" mass="25517">MYSVGLIVLIILILWRVHGSHGDCDPNIPSRPVPVPPSFVVDVDGIQSIICCEGEYLDWFECKPCEDGTFMTPKMAQEGIHLYCEKCYETKMYEIVTVPCTKTRDSTIMCEDGYYRSDVQGKPCQSECRRCDVCGLGINMFKNHEVIPCGGYDNTVCSNGVYTSVMNFENVSIAPSTSILILDSDVEENDDSGRTISYSNNKTRPAYTVNFLNLVLSIVLIIKILNVF</sequence>
<keyword evidence="5" id="KW-1185">Reference proteome</keyword>
<feature type="chain" id="PRO_5043673981" description="TNFR-Cys domain-containing protein" evidence="2">
    <location>
        <begin position="20"/>
        <end position="228"/>
    </location>
</feature>
<evidence type="ECO:0000256" key="1">
    <source>
        <dbReference type="PROSITE-ProRule" id="PRU00206"/>
    </source>
</evidence>
<evidence type="ECO:0000256" key="2">
    <source>
        <dbReference type="SAM" id="SignalP"/>
    </source>
</evidence>
<evidence type="ECO:0000313" key="4">
    <source>
        <dbReference type="EMBL" id="CAL1537246.1"/>
    </source>
</evidence>
<protein>
    <recommendedName>
        <fullName evidence="3">TNFR-Cys domain-containing protein</fullName>
    </recommendedName>
</protein>
<proteinExistence type="predicted"/>
<dbReference type="EMBL" id="CAXITT010000256">
    <property type="protein sequence ID" value="CAL1537246.1"/>
    <property type="molecule type" value="Genomic_DNA"/>
</dbReference>
<name>A0AAV2HSZ5_LYMST</name>
<feature type="repeat" description="TNFR-Cys" evidence="1">
    <location>
        <begin position="109"/>
        <end position="157"/>
    </location>
</feature>
<organism evidence="4 5">
    <name type="scientific">Lymnaea stagnalis</name>
    <name type="common">Great pond snail</name>
    <name type="synonym">Helix stagnalis</name>
    <dbReference type="NCBI Taxonomy" id="6523"/>
    <lineage>
        <taxon>Eukaryota</taxon>
        <taxon>Metazoa</taxon>
        <taxon>Spiralia</taxon>
        <taxon>Lophotrochozoa</taxon>
        <taxon>Mollusca</taxon>
        <taxon>Gastropoda</taxon>
        <taxon>Heterobranchia</taxon>
        <taxon>Euthyneura</taxon>
        <taxon>Panpulmonata</taxon>
        <taxon>Hygrophila</taxon>
        <taxon>Lymnaeoidea</taxon>
        <taxon>Lymnaeidae</taxon>
        <taxon>Lymnaea</taxon>
    </lineage>
</organism>
<dbReference type="PROSITE" id="PS50050">
    <property type="entry name" value="TNFR_NGFR_2"/>
    <property type="match status" value="1"/>
</dbReference>
<feature type="domain" description="TNFR-Cys" evidence="3">
    <location>
        <begin position="109"/>
        <end position="157"/>
    </location>
</feature>
<comment type="caution">
    <text evidence="1">Lacks conserved residue(s) required for the propagation of feature annotation.</text>
</comment>
<comment type="caution">
    <text evidence="4">The sequence shown here is derived from an EMBL/GenBank/DDBJ whole genome shotgun (WGS) entry which is preliminary data.</text>
</comment>
<dbReference type="AlphaFoldDB" id="A0AAV2HSZ5"/>
<accession>A0AAV2HSZ5</accession>
<reference evidence="4 5" key="1">
    <citation type="submission" date="2024-04" db="EMBL/GenBank/DDBJ databases">
        <authorList>
            <consortium name="Genoscope - CEA"/>
            <person name="William W."/>
        </authorList>
    </citation>
    <scope>NUCLEOTIDE SEQUENCE [LARGE SCALE GENOMIC DNA]</scope>
</reference>
<dbReference type="Proteomes" id="UP001497497">
    <property type="component" value="Unassembled WGS sequence"/>
</dbReference>
<dbReference type="InterPro" id="IPR001368">
    <property type="entry name" value="TNFR/NGFR_Cys_rich_reg"/>
</dbReference>
<gene>
    <name evidence="4" type="ORF">GSLYS_00011159001</name>
</gene>
<keyword evidence="2" id="KW-0732">Signal</keyword>
<evidence type="ECO:0000259" key="3">
    <source>
        <dbReference type="PROSITE" id="PS50050"/>
    </source>
</evidence>